<dbReference type="GO" id="GO:0071051">
    <property type="term" value="P:poly(A)-dependent snoRNA 3'-end processing"/>
    <property type="evidence" value="ECO:0007669"/>
    <property type="project" value="TreeGrafter"/>
</dbReference>
<dbReference type="Gene3D" id="3.30.230.70">
    <property type="entry name" value="GHMP Kinase, N-terminal domain"/>
    <property type="match status" value="1"/>
</dbReference>
<dbReference type="InterPro" id="IPR001247">
    <property type="entry name" value="ExoRNase_PH_dom1"/>
</dbReference>
<feature type="compositionally biased region" description="Polar residues" evidence="6">
    <location>
        <begin position="280"/>
        <end position="300"/>
    </location>
</feature>
<evidence type="ECO:0000259" key="7">
    <source>
        <dbReference type="Pfam" id="PF01138"/>
    </source>
</evidence>
<reference evidence="10 11" key="1">
    <citation type="submission" date="2019-05" db="EMBL/GenBank/DDBJ databases">
        <title>Emergence of the Ug99 lineage of the wheat stem rust pathogen through somatic hybridization.</title>
        <authorList>
            <person name="Li F."/>
            <person name="Upadhyaya N.M."/>
            <person name="Sperschneider J."/>
            <person name="Matny O."/>
            <person name="Nguyen-Phuc H."/>
            <person name="Mago R."/>
            <person name="Raley C."/>
            <person name="Miller M.E."/>
            <person name="Silverstein K.A.T."/>
            <person name="Henningsen E."/>
            <person name="Hirsch C.D."/>
            <person name="Visser B."/>
            <person name="Pretorius Z.A."/>
            <person name="Steffenson B.J."/>
            <person name="Schwessinger B."/>
            <person name="Dodds P.N."/>
            <person name="Figueroa M."/>
        </authorList>
    </citation>
    <scope>NUCLEOTIDE SEQUENCE [LARGE SCALE GENOMIC DNA]</scope>
    <source>
        <strain evidence="8">21-0</strain>
        <strain evidence="9 11">Ug99</strain>
    </source>
</reference>
<evidence type="ECO:0000256" key="6">
    <source>
        <dbReference type="SAM" id="MobiDB-lite"/>
    </source>
</evidence>
<evidence type="ECO:0000256" key="3">
    <source>
        <dbReference type="ARBA" id="ARBA00022552"/>
    </source>
</evidence>
<evidence type="ECO:0000313" key="11">
    <source>
        <dbReference type="Proteomes" id="UP000325313"/>
    </source>
</evidence>
<comment type="subcellular location">
    <subcellularLocation>
        <location evidence="1">Nucleus</location>
    </subcellularLocation>
</comment>
<dbReference type="SUPFAM" id="SSF54211">
    <property type="entry name" value="Ribosomal protein S5 domain 2-like"/>
    <property type="match status" value="1"/>
</dbReference>
<feature type="domain" description="Exoribonuclease phosphorolytic" evidence="7">
    <location>
        <begin position="14"/>
        <end position="159"/>
    </location>
</feature>
<evidence type="ECO:0000313" key="9">
    <source>
        <dbReference type="EMBL" id="KAA1099057.1"/>
    </source>
</evidence>
<dbReference type="CDD" id="cd11372">
    <property type="entry name" value="RNase_PH_RRP46"/>
    <property type="match status" value="1"/>
</dbReference>
<evidence type="ECO:0000313" key="8">
    <source>
        <dbReference type="EMBL" id="KAA1067866.1"/>
    </source>
</evidence>
<sequence>MSIMRSDSRTEADIRSLTMRMSILSRSDGSAQFSFGDLKALGAVTGPAEVRIRDEKPTEAFVDVIVVPVCGLPGPPTKSLAHSIKSFFTPLILLKKYPRSLIQINLQTLSKPSDRWTNGFTTGTLEPSATVPLFEETQSVSEKAALINAASLALLDAGVGMRGCAFAVGLAILPPSAVSPNHNNPQALESDLIVLDPNPTEESSAKSLHLVGFHFGHGFNTTTTGSGVEIGTVALCESNGSFSYDQLQTVLKLASLATQQILAFVRQSCETLYDHEDGLNSASQAAVGQPTSSNLDNSNPENRKKKKSKKNK</sequence>
<dbReference type="GO" id="GO:0071028">
    <property type="term" value="P:nuclear mRNA surveillance"/>
    <property type="evidence" value="ECO:0007669"/>
    <property type="project" value="TreeGrafter"/>
</dbReference>
<accession>A0A5B0PBR0</accession>
<dbReference type="InterPro" id="IPR020568">
    <property type="entry name" value="Ribosomal_Su5_D2-typ_SF"/>
</dbReference>
<dbReference type="GO" id="GO:0006364">
    <property type="term" value="P:rRNA processing"/>
    <property type="evidence" value="ECO:0007669"/>
    <property type="project" value="UniProtKB-KW"/>
</dbReference>
<evidence type="ECO:0000256" key="1">
    <source>
        <dbReference type="ARBA" id="ARBA00004123"/>
    </source>
</evidence>
<dbReference type="GO" id="GO:0000176">
    <property type="term" value="C:nuclear exosome (RNase complex)"/>
    <property type="evidence" value="ECO:0007669"/>
    <property type="project" value="TreeGrafter"/>
</dbReference>
<comment type="similarity">
    <text evidence="2">Belongs to the RNase PH family.</text>
</comment>
<protein>
    <submittedName>
        <fullName evidence="9">Exosome non-catalytic core subunit rrp46</fullName>
    </submittedName>
</protein>
<dbReference type="GO" id="GO:0016075">
    <property type="term" value="P:rRNA catabolic process"/>
    <property type="evidence" value="ECO:0007669"/>
    <property type="project" value="TreeGrafter"/>
</dbReference>
<dbReference type="GO" id="GO:0000177">
    <property type="term" value="C:cytoplasmic exosome (RNase complex)"/>
    <property type="evidence" value="ECO:0007669"/>
    <property type="project" value="TreeGrafter"/>
</dbReference>
<keyword evidence="4" id="KW-0271">Exosome</keyword>
<dbReference type="AlphaFoldDB" id="A0A5B0PBR0"/>
<feature type="region of interest" description="Disordered" evidence="6">
    <location>
        <begin position="280"/>
        <end position="312"/>
    </location>
</feature>
<gene>
    <name evidence="9" type="primary">RRP46_1</name>
    <name evidence="8" type="synonym">RRP46_3</name>
    <name evidence="8" type="ORF">PGT21_020120</name>
    <name evidence="9" type="ORF">PGTUg99_004678</name>
</gene>
<dbReference type="InterPro" id="IPR050080">
    <property type="entry name" value="RNase_PH"/>
</dbReference>
<proteinExistence type="inferred from homology"/>
<evidence type="ECO:0000256" key="2">
    <source>
        <dbReference type="ARBA" id="ARBA00006678"/>
    </source>
</evidence>
<dbReference type="PANTHER" id="PTHR11953:SF1">
    <property type="entry name" value="EXOSOME COMPLEX COMPONENT RRP46"/>
    <property type="match status" value="1"/>
</dbReference>
<dbReference type="SUPFAM" id="SSF55666">
    <property type="entry name" value="Ribonuclease PH domain 2-like"/>
    <property type="match status" value="1"/>
</dbReference>
<dbReference type="InterPro" id="IPR027408">
    <property type="entry name" value="PNPase/RNase_PH_dom_sf"/>
</dbReference>
<dbReference type="EMBL" id="VSWC01000184">
    <property type="protein sequence ID" value="KAA1067866.1"/>
    <property type="molecule type" value="Genomic_DNA"/>
</dbReference>
<organism evidence="9 11">
    <name type="scientific">Puccinia graminis f. sp. tritici</name>
    <dbReference type="NCBI Taxonomy" id="56615"/>
    <lineage>
        <taxon>Eukaryota</taxon>
        <taxon>Fungi</taxon>
        <taxon>Dikarya</taxon>
        <taxon>Basidiomycota</taxon>
        <taxon>Pucciniomycotina</taxon>
        <taxon>Pucciniomycetes</taxon>
        <taxon>Pucciniales</taxon>
        <taxon>Pucciniaceae</taxon>
        <taxon>Puccinia</taxon>
    </lineage>
</organism>
<dbReference type="InterPro" id="IPR036345">
    <property type="entry name" value="ExoRNase_PH_dom2_sf"/>
</dbReference>
<evidence type="ECO:0000256" key="4">
    <source>
        <dbReference type="ARBA" id="ARBA00022835"/>
    </source>
</evidence>
<dbReference type="OrthoDB" id="27298at2759"/>
<feature type="compositionally biased region" description="Basic residues" evidence="6">
    <location>
        <begin position="303"/>
        <end position="312"/>
    </location>
</feature>
<name>A0A5B0PBR0_PUCGR</name>
<dbReference type="Pfam" id="PF01138">
    <property type="entry name" value="RNase_PH"/>
    <property type="match status" value="1"/>
</dbReference>
<dbReference type="PANTHER" id="PTHR11953">
    <property type="entry name" value="EXOSOME COMPLEX COMPONENT"/>
    <property type="match status" value="1"/>
</dbReference>
<dbReference type="Proteomes" id="UP000325313">
    <property type="component" value="Unassembled WGS sequence"/>
</dbReference>
<keyword evidence="3" id="KW-0698">rRNA processing</keyword>
<keyword evidence="10" id="KW-1185">Reference proteome</keyword>
<dbReference type="GO" id="GO:0003723">
    <property type="term" value="F:RNA binding"/>
    <property type="evidence" value="ECO:0007669"/>
    <property type="project" value="TreeGrafter"/>
</dbReference>
<dbReference type="Proteomes" id="UP000324748">
    <property type="component" value="Unassembled WGS sequence"/>
</dbReference>
<keyword evidence="5" id="KW-0539">Nucleus</keyword>
<dbReference type="EMBL" id="VDEP01000343">
    <property type="protein sequence ID" value="KAA1099057.1"/>
    <property type="molecule type" value="Genomic_DNA"/>
</dbReference>
<comment type="caution">
    <text evidence="9">The sequence shown here is derived from an EMBL/GenBank/DDBJ whole genome shotgun (WGS) entry which is preliminary data.</text>
</comment>
<evidence type="ECO:0000256" key="5">
    <source>
        <dbReference type="ARBA" id="ARBA00023242"/>
    </source>
</evidence>
<dbReference type="GO" id="GO:0034475">
    <property type="term" value="P:U4 snRNA 3'-end processing"/>
    <property type="evidence" value="ECO:0007669"/>
    <property type="project" value="TreeGrafter"/>
</dbReference>
<dbReference type="GO" id="GO:0005730">
    <property type="term" value="C:nucleolus"/>
    <property type="evidence" value="ECO:0007669"/>
    <property type="project" value="TreeGrafter"/>
</dbReference>
<evidence type="ECO:0000313" key="10">
    <source>
        <dbReference type="Proteomes" id="UP000324748"/>
    </source>
</evidence>